<evidence type="ECO:0000313" key="3">
    <source>
        <dbReference type="Proteomes" id="UP001595947"/>
    </source>
</evidence>
<dbReference type="EMBL" id="JBHSIV010000024">
    <property type="protein sequence ID" value="MFC5064537.1"/>
    <property type="molecule type" value="Genomic_DNA"/>
</dbReference>
<name>A0ABV9YRR8_9PSEU</name>
<dbReference type="PANTHER" id="PTHR46696">
    <property type="entry name" value="P450, PUTATIVE (EUROFUNG)-RELATED"/>
    <property type="match status" value="1"/>
</dbReference>
<proteinExistence type="inferred from homology"/>
<keyword evidence="3" id="KW-1185">Reference proteome</keyword>
<organism evidence="2 3">
    <name type="scientific">Actinomycetospora atypica</name>
    <dbReference type="NCBI Taxonomy" id="1290095"/>
    <lineage>
        <taxon>Bacteria</taxon>
        <taxon>Bacillati</taxon>
        <taxon>Actinomycetota</taxon>
        <taxon>Actinomycetes</taxon>
        <taxon>Pseudonocardiales</taxon>
        <taxon>Pseudonocardiaceae</taxon>
        <taxon>Actinomycetospora</taxon>
    </lineage>
</organism>
<dbReference type="PROSITE" id="PS00086">
    <property type="entry name" value="CYTOCHROME_P450"/>
    <property type="match status" value="1"/>
</dbReference>
<dbReference type="Proteomes" id="UP001595947">
    <property type="component" value="Unassembled WGS sequence"/>
</dbReference>
<protein>
    <submittedName>
        <fullName evidence="2">Cytochrome P450</fullName>
    </submittedName>
</protein>
<accession>A0ABV9YRR8</accession>
<evidence type="ECO:0000256" key="1">
    <source>
        <dbReference type="ARBA" id="ARBA00010617"/>
    </source>
</evidence>
<comment type="caution">
    <text evidence="2">The sequence shown here is derived from an EMBL/GenBank/DDBJ whole genome shotgun (WGS) entry which is preliminary data.</text>
</comment>
<gene>
    <name evidence="2" type="ORF">ACFPBZ_20110</name>
</gene>
<evidence type="ECO:0000313" key="2">
    <source>
        <dbReference type="EMBL" id="MFC5064537.1"/>
    </source>
</evidence>
<dbReference type="InterPro" id="IPR036396">
    <property type="entry name" value="Cyt_P450_sf"/>
</dbReference>
<sequence>MTACPHAGIDPFAARVHGPDEPGAPHAALRAAGPVVEVAAPAGGHALVVTRADLAREVWNHPDLVKDPAWAPASWDRTTGVVEPTAAEAPSLSTLDGPAHLALRRAHAPMFAPRRIRELAAGIEATVRELLAGAGPGEVVDLVPTVTVPFPATVLLDLVGAPRSCLATIVEACAGMQAGDPAAFGSFFAVAGAAVGEGDGIAAELAGRLDGADPVYQVFSVLFVGQLTTQPLLGLVLARALAAPGLAADDVVEQVLREHPPAPFGLWRFAVRDTSVGGVAVAAGTPVLVDLVSAQQDTEVTLAFGGGPHVCIGAHLARLELAAAVRVLRAEYPDARLAVDHDALVARRRAGTDGSRLDELPVVLVPAG</sequence>
<dbReference type="InterPro" id="IPR002397">
    <property type="entry name" value="Cyt_P450_B"/>
</dbReference>
<dbReference type="Gene3D" id="1.10.630.10">
    <property type="entry name" value="Cytochrome P450"/>
    <property type="match status" value="1"/>
</dbReference>
<comment type="similarity">
    <text evidence="1">Belongs to the cytochrome P450 family.</text>
</comment>
<dbReference type="RefSeq" id="WP_378037881.1">
    <property type="nucleotide sequence ID" value="NZ_JBHSIV010000024.1"/>
</dbReference>
<reference evidence="3" key="1">
    <citation type="journal article" date="2019" name="Int. J. Syst. Evol. Microbiol.">
        <title>The Global Catalogue of Microorganisms (GCM) 10K type strain sequencing project: providing services to taxonomists for standard genome sequencing and annotation.</title>
        <authorList>
            <consortium name="The Broad Institute Genomics Platform"/>
            <consortium name="The Broad Institute Genome Sequencing Center for Infectious Disease"/>
            <person name="Wu L."/>
            <person name="Ma J."/>
        </authorList>
    </citation>
    <scope>NUCLEOTIDE SEQUENCE [LARGE SCALE GENOMIC DNA]</scope>
    <source>
        <strain evidence="3">CGMCC 4.7093</strain>
    </source>
</reference>
<dbReference type="InterPro" id="IPR017972">
    <property type="entry name" value="Cyt_P450_CS"/>
</dbReference>
<dbReference type="SUPFAM" id="SSF48264">
    <property type="entry name" value="Cytochrome P450"/>
    <property type="match status" value="1"/>
</dbReference>
<dbReference type="PRINTS" id="PR00359">
    <property type="entry name" value="BP450"/>
</dbReference>
<dbReference type="PANTHER" id="PTHR46696:SF1">
    <property type="entry name" value="CYTOCHROME P450 YJIB-RELATED"/>
    <property type="match status" value="1"/>
</dbReference>